<keyword evidence="1" id="KW-0472">Membrane</keyword>
<evidence type="ECO:0000256" key="1">
    <source>
        <dbReference type="SAM" id="Phobius"/>
    </source>
</evidence>
<keyword evidence="3" id="KW-1185">Reference proteome</keyword>
<reference evidence="2 3" key="1">
    <citation type="journal article" date="2013" name="Genome Biol.">
        <title>Genome of Acanthamoeba castellanii highlights extensive lateral gene transfer and early evolution of tyrosine kinase signaling.</title>
        <authorList>
            <person name="Clarke M."/>
            <person name="Lohan A.J."/>
            <person name="Liu B."/>
            <person name="Lagkouvardos I."/>
            <person name="Roy S."/>
            <person name="Zafar N."/>
            <person name="Bertelli C."/>
            <person name="Schilde C."/>
            <person name="Kianianmomeni A."/>
            <person name="Burglin T.R."/>
            <person name="Frech C."/>
            <person name="Turcotte B."/>
            <person name="Kopec K.O."/>
            <person name="Synnott J.M."/>
            <person name="Choo C."/>
            <person name="Paponov I."/>
            <person name="Finkler A."/>
            <person name="Soon Heng Tan C."/>
            <person name="Hutchins A.P."/>
            <person name="Weinmeier T."/>
            <person name="Rattei T."/>
            <person name="Chu J.S."/>
            <person name="Gimenez G."/>
            <person name="Irimia M."/>
            <person name="Rigden D.J."/>
            <person name="Fitzpatrick D.A."/>
            <person name="Lorenzo-Morales J."/>
            <person name="Bateman A."/>
            <person name="Chiu C.H."/>
            <person name="Tang P."/>
            <person name="Hegemann P."/>
            <person name="Fromm H."/>
            <person name="Raoult D."/>
            <person name="Greub G."/>
            <person name="Miranda-Saavedra D."/>
            <person name="Chen N."/>
            <person name="Nash P."/>
            <person name="Ginger M.L."/>
            <person name="Horn M."/>
            <person name="Schaap P."/>
            <person name="Caler L."/>
            <person name="Loftus B."/>
        </authorList>
    </citation>
    <scope>NUCLEOTIDE SEQUENCE [LARGE SCALE GENOMIC DNA]</scope>
    <source>
        <strain evidence="2 3">Neff</strain>
    </source>
</reference>
<feature type="transmembrane region" description="Helical" evidence="1">
    <location>
        <begin position="53"/>
        <end position="70"/>
    </location>
</feature>
<feature type="transmembrane region" description="Helical" evidence="1">
    <location>
        <begin position="137"/>
        <end position="160"/>
    </location>
</feature>
<feature type="transmembrane region" description="Helical" evidence="1">
    <location>
        <begin position="22"/>
        <end position="41"/>
    </location>
</feature>
<gene>
    <name evidence="2" type="ORF">ACA1_131470</name>
</gene>
<dbReference type="RefSeq" id="XP_004336167.1">
    <property type="nucleotide sequence ID" value="XM_004336119.1"/>
</dbReference>
<dbReference type="AlphaFoldDB" id="L8GMW5"/>
<dbReference type="GeneID" id="14914729"/>
<feature type="transmembrane region" description="Helical" evidence="1">
    <location>
        <begin position="82"/>
        <end position="102"/>
    </location>
</feature>
<dbReference type="Proteomes" id="UP000011083">
    <property type="component" value="Unassembled WGS sequence"/>
</dbReference>
<dbReference type="VEuPathDB" id="AmoebaDB:ACA1_131470"/>
<feature type="transmembrane region" description="Helical" evidence="1">
    <location>
        <begin position="180"/>
        <end position="200"/>
    </location>
</feature>
<keyword evidence="1" id="KW-0812">Transmembrane</keyword>
<sequence>MSDTLQQLWRSWEGQEPAFYELAYGAWSGWLVLYFGWSLLLRMVAPSLQVSETWRLGLVHLLGASFYVVNHYFAKAPFYRCLLYAYASVFFVLFYVILVLPLSTPRVGTRVEDEEEVEEEGDEEQSSKRSLNLAQQLVVLVVGGGGYTVSFIVCENVARLLGTGAFLGHQITAAPILPEALIQVVSVFMSAIIIVVFNNSNNTPDDIKKKKKKMKKKGFVPLQQV</sequence>
<evidence type="ECO:0000313" key="3">
    <source>
        <dbReference type="Proteomes" id="UP000011083"/>
    </source>
</evidence>
<dbReference type="KEGG" id="acan:ACA1_131470"/>
<keyword evidence="1" id="KW-1133">Transmembrane helix</keyword>
<protein>
    <submittedName>
        <fullName evidence="2">Uncharacterized protein</fullName>
    </submittedName>
</protein>
<accession>L8GMW5</accession>
<evidence type="ECO:0000313" key="2">
    <source>
        <dbReference type="EMBL" id="ELR14154.1"/>
    </source>
</evidence>
<organism evidence="2 3">
    <name type="scientific">Acanthamoeba castellanii (strain ATCC 30010 / Neff)</name>
    <dbReference type="NCBI Taxonomy" id="1257118"/>
    <lineage>
        <taxon>Eukaryota</taxon>
        <taxon>Amoebozoa</taxon>
        <taxon>Discosea</taxon>
        <taxon>Longamoebia</taxon>
        <taxon>Centramoebida</taxon>
        <taxon>Acanthamoebidae</taxon>
        <taxon>Acanthamoeba</taxon>
    </lineage>
</organism>
<proteinExistence type="predicted"/>
<name>L8GMW5_ACACF</name>
<dbReference type="EMBL" id="KB008070">
    <property type="protein sequence ID" value="ELR14154.1"/>
    <property type="molecule type" value="Genomic_DNA"/>
</dbReference>